<dbReference type="PANTHER" id="PTHR10039:SF15">
    <property type="entry name" value="NACHT DOMAIN-CONTAINING PROTEIN"/>
    <property type="match status" value="1"/>
</dbReference>
<dbReference type="Proteomes" id="UP001303115">
    <property type="component" value="Unassembled WGS sequence"/>
</dbReference>
<dbReference type="Gene3D" id="1.25.40.20">
    <property type="entry name" value="Ankyrin repeat-containing domain"/>
    <property type="match status" value="3"/>
</dbReference>
<evidence type="ECO:0000313" key="6">
    <source>
        <dbReference type="Proteomes" id="UP001303115"/>
    </source>
</evidence>
<keyword evidence="6" id="KW-1185">Reference proteome</keyword>
<comment type="caution">
    <text evidence="5">The sequence shown here is derived from an EMBL/GenBank/DDBJ whole genome shotgun (WGS) entry which is preliminary data.</text>
</comment>
<dbReference type="EMBL" id="MU854383">
    <property type="protein sequence ID" value="KAK4040163.1"/>
    <property type="molecule type" value="Genomic_DNA"/>
</dbReference>
<feature type="repeat" description="ANK" evidence="2">
    <location>
        <begin position="948"/>
        <end position="981"/>
    </location>
</feature>
<dbReference type="Pfam" id="PF12796">
    <property type="entry name" value="Ank_2"/>
    <property type="match status" value="3"/>
</dbReference>
<organism evidence="5 6">
    <name type="scientific">Parachaetomium inaequale</name>
    <dbReference type="NCBI Taxonomy" id="2588326"/>
    <lineage>
        <taxon>Eukaryota</taxon>
        <taxon>Fungi</taxon>
        <taxon>Dikarya</taxon>
        <taxon>Ascomycota</taxon>
        <taxon>Pezizomycotina</taxon>
        <taxon>Sordariomycetes</taxon>
        <taxon>Sordariomycetidae</taxon>
        <taxon>Sordariales</taxon>
        <taxon>Chaetomiaceae</taxon>
        <taxon>Parachaetomium</taxon>
    </lineage>
</organism>
<feature type="domain" description="GPI inositol-deacylase winged helix" evidence="3">
    <location>
        <begin position="472"/>
        <end position="553"/>
    </location>
</feature>
<dbReference type="Pfam" id="PF24883">
    <property type="entry name" value="NPHP3_N"/>
    <property type="match status" value="1"/>
</dbReference>
<keyword evidence="2" id="KW-0040">ANK repeat</keyword>
<dbReference type="InterPro" id="IPR036770">
    <property type="entry name" value="Ankyrin_rpt-contain_sf"/>
</dbReference>
<dbReference type="InterPro" id="IPR027417">
    <property type="entry name" value="P-loop_NTPase"/>
</dbReference>
<dbReference type="Pfam" id="PF13637">
    <property type="entry name" value="Ank_4"/>
    <property type="match status" value="1"/>
</dbReference>
<dbReference type="InterPro" id="IPR002110">
    <property type="entry name" value="Ankyrin_rpt"/>
</dbReference>
<protein>
    <submittedName>
        <fullName evidence="5">Ankyrin repeat-containing domain protein</fullName>
    </submittedName>
</protein>
<evidence type="ECO:0000259" key="3">
    <source>
        <dbReference type="Pfam" id="PF22939"/>
    </source>
</evidence>
<dbReference type="SMART" id="SM00248">
    <property type="entry name" value="ANK"/>
    <property type="match status" value="10"/>
</dbReference>
<evidence type="ECO:0000256" key="2">
    <source>
        <dbReference type="PROSITE-ProRule" id="PRU00023"/>
    </source>
</evidence>
<evidence type="ECO:0000313" key="5">
    <source>
        <dbReference type="EMBL" id="KAK4040163.1"/>
    </source>
</evidence>
<dbReference type="InterPro" id="IPR056884">
    <property type="entry name" value="NPHP3-like_N"/>
</dbReference>
<dbReference type="AlphaFoldDB" id="A0AAN6SSA0"/>
<dbReference type="Pfam" id="PF22939">
    <property type="entry name" value="WHD_GPIID"/>
    <property type="match status" value="1"/>
</dbReference>
<dbReference type="PROSITE" id="PS50297">
    <property type="entry name" value="ANK_REP_REGION"/>
    <property type="match status" value="1"/>
</dbReference>
<feature type="repeat" description="ANK" evidence="2">
    <location>
        <begin position="813"/>
        <end position="845"/>
    </location>
</feature>
<keyword evidence="1" id="KW-0677">Repeat</keyword>
<dbReference type="Gene3D" id="3.40.50.300">
    <property type="entry name" value="P-loop containing nucleotide triphosphate hydrolases"/>
    <property type="match status" value="1"/>
</dbReference>
<dbReference type="SUPFAM" id="SSF48403">
    <property type="entry name" value="Ankyrin repeat"/>
    <property type="match status" value="1"/>
</dbReference>
<feature type="repeat" description="ANK" evidence="2">
    <location>
        <begin position="914"/>
        <end position="935"/>
    </location>
</feature>
<accession>A0AAN6SSA0</accession>
<proteinExistence type="predicted"/>
<sequence>MSFGFSAGDFIAVLQLAIKVRKNFVGAPDQFKDVSNDVRSLSIVLHDVDIYLSECELSEQQETQLRDISAGCRKVLEKLEQTLAKYAELDSANGILKTRAKKAWKRLQWEPDEIRELRGRITAHLAMLNAFLGGIFSQVVSTTKKGVDRLNQHRDDQERAAIGDWLTPVEYGAQQQDLYSRRQPGTGQWLLNSTAYQTWRDTQGQTLFCPGIPGAGKTMLTAIAIEDLTTFYSQTPGEVVGIAFVYCNFRRRDEQTADQLLANVLKQLSRQRPSLPEPLRELWAKHQERQTRPSSDEISKLLRLTASSFSRLFIVVDAVDECQASEGCRTRFLAEIRSVQKELGANVFVTSRFIPEIVDHFRSADSVTIEISASREDVERYIEGNMGQLPAFVQRNLKLQDDIKDSISVAVDGMFLLAYVYLRSLEDKATPKAIRRALQQFTRQGQGPSSEGSKVQILSRAYDHAMERIDGQSTGFRDLALKVLAWITCAKRPLTVAELQHALAVEIGEPELDSDNIPEVEAMVSVCAGLVTVDDESSIIRLVHYTAQEYLERKQDLWFPDAETEITSVCVAYLSFRGFESGFCETHTDLKSRLRSNPFYSYAARYWGHHAQKAASESATCRRIAEFAMRRNLVEAASQILGLTLTVKRSLAVLGHESYVAYGRPVQRQTTGLHLAAYFGLDGVVRILLEEKGCDPDAEDTYRRTPLMWAANCGWAAVVELLLLLNAAGRAIRVDVNHQDWNGQTALSLAAQTGDERVVWLLLSDKSVLPDMADNARLTPLWYAMASGNNAAVAALLETGRVDASSENPKRYIGWPPLCWAVKSGRESLVELLLAGGVEPDQKDGWDWTSLLRAAEGGHEAIATLLIATNRVELDARDGRGRTPLTHAAAGGHGGFVKLLLSTSQVQVNAKDDLGRTPLSWAAQGGHVEVVGLLLAAECVEPDAHDNEGNAPLLLAAEKGHDAVARLLLLHRAVDPNKKNRYGETALQKAMYMGHSGMVSLLEPHTATALAEWTEETLYVP</sequence>
<evidence type="ECO:0000259" key="4">
    <source>
        <dbReference type="Pfam" id="PF24883"/>
    </source>
</evidence>
<dbReference type="InterPro" id="IPR054471">
    <property type="entry name" value="GPIID_WHD"/>
</dbReference>
<dbReference type="PROSITE" id="PS50088">
    <property type="entry name" value="ANK_REPEAT"/>
    <property type="match status" value="3"/>
</dbReference>
<dbReference type="PANTHER" id="PTHR10039">
    <property type="entry name" value="AMELOGENIN"/>
    <property type="match status" value="1"/>
</dbReference>
<gene>
    <name evidence="5" type="ORF">C8A01DRAFT_46480</name>
</gene>
<evidence type="ECO:0000256" key="1">
    <source>
        <dbReference type="ARBA" id="ARBA00022737"/>
    </source>
</evidence>
<name>A0AAN6SSA0_9PEZI</name>
<feature type="domain" description="Nephrocystin 3-like N-terminal" evidence="4">
    <location>
        <begin position="185"/>
        <end position="352"/>
    </location>
</feature>
<reference evidence="6" key="1">
    <citation type="journal article" date="2023" name="Mol. Phylogenet. Evol.">
        <title>Genome-scale phylogeny and comparative genomics of the fungal order Sordariales.</title>
        <authorList>
            <person name="Hensen N."/>
            <person name="Bonometti L."/>
            <person name="Westerberg I."/>
            <person name="Brannstrom I.O."/>
            <person name="Guillou S."/>
            <person name="Cros-Aarteil S."/>
            <person name="Calhoun S."/>
            <person name="Haridas S."/>
            <person name="Kuo A."/>
            <person name="Mondo S."/>
            <person name="Pangilinan J."/>
            <person name="Riley R."/>
            <person name="LaButti K."/>
            <person name="Andreopoulos B."/>
            <person name="Lipzen A."/>
            <person name="Chen C."/>
            <person name="Yan M."/>
            <person name="Daum C."/>
            <person name="Ng V."/>
            <person name="Clum A."/>
            <person name="Steindorff A."/>
            <person name="Ohm R.A."/>
            <person name="Martin F."/>
            <person name="Silar P."/>
            <person name="Natvig D.O."/>
            <person name="Lalanne C."/>
            <person name="Gautier V."/>
            <person name="Ament-Velasquez S.L."/>
            <person name="Kruys A."/>
            <person name="Hutchinson M.I."/>
            <person name="Powell A.J."/>
            <person name="Barry K."/>
            <person name="Miller A.N."/>
            <person name="Grigoriev I.V."/>
            <person name="Debuchy R."/>
            <person name="Gladieux P."/>
            <person name="Hiltunen Thoren M."/>
            <person name="Johannesson H."/>
        </authorList>
    </citation>
    <scope>NUCLEOTIDE SEQUENCE [LARGE SCALE GENOMIC DNA]</scope>
    <source>
        <strain evidence="6">CBS 284.82</strain>
    </source>
</reference>